<proteinExistence type="predicted"/>
<name>A0A183BF96_9TREM</name>
<dbReference type="EMBL" id="UZAN01072429">
    <property type="protein sequence ID" value="VDP95218.1"/>
    <property type="molecule type" value="Genomic_DNA"/>
</dbReference>
<dbReference type="PANTHER" id="PTHR47331">
    <property type="entry name" value="PHD-TYPE DOMAIN-CONTAINING PROTEIN"/>
    <property type="match status" value="1"/>
</dbReference>
<gene>
    <name evidence="1" type="ORF">ECPE_LOCUS17881</name>
</gene>
<evidence type="ECO:0000313" key="2">
    <source>
        <dbReference type="Proteomes" id="UP000272942"/>
    </source>
</evidence>
<sequence length="161" mass="18390">MFMQVKVFAAKRVALRLWWWPNGDLDGPAQDYRMTMHPFAAISSPFCANFAVKPTVNQFAQHFEPRWTPVLNNFYVDDFLGSFDSIEEAVRHIRDLSKLLLMGGFKLIKWMSNSRHAIDCIPVDERAQSLRELQGSPLPTDRALGVQLDSEKKVLVPTPVT</sequence>
<dbReference type="Proteomes" id="UP000272942">
    <property type="component" value="Unassembled WGS sequence"/>
</dbReference>
<dbReference type="SUPFAM" id="SSF56672">
    <property type="entry name" value="DNA/RNA polymerases"/>
    <property type="match status" value="1"/>
</dbReference>
<dbReference type="WBParaSite" id="ECPE_0001792601-mRNA-1">
    <property type="protein sequence ID" value="ECPE_0001792601-mRNA-1"/>
    <property type="gene ID" value="ECPE_0001792601"/>
</dbReference>
<dbReference type="AlphaFoldDB" id="A0A183BF96"/>
<reference evidence="1 2" key="2">
    <citation type="submission" date="2018-11" db="EMBL/GenBank/DDBJ databases">
        <authorList>
            <consortium name="Pathogen Informatics"/>
        </authorList>
    </citation>
    <scope>NUCLEOTIDE SEQUENCE [LARGE SCALE GENOMIC DNA]</scope>
    <source>
        <strain evidence="1 2">Egypt</strain>
    </source>
</reference>
<protein>
    <submittedName>
        <fullName evidence="3">Reverse transcriptase domain-containing protein</fullName>
    </submittedName>
</protein>
<dbReference type="InterPro" id="IPR043502">
    <property type="entry name" value="DNA/RNA_pol_sf"/>
</dbReference>
<dbReference type="OrthoDB" id="10051210at2759"/>
<evidence type="ECO:0000313" key="1">
    <source>
        <dbReference type="EMBL" id="VDP95218.1"/>
    </source>
</evidence>
<keyword evidence="2" id="KW-1185">Reference proteome</keyword>
<evidence type="ECO:0000313" key="3">
    <source>
        <dbReference type="WBParaSite" id="ECPE_0001792601-mRNA-1"/>
    </source>
</evidence>
<organism evidence="3">
    <name type="scientific">Echinostoma caproni</name>
    <dbReference type="NCBI Taxonomy" id="27848"/>
    <lineage>
        <taxon>Eukaryota</taxon>
        <taxon>Metazoa</taxon>
        <taxon>Spiralia</taxon>
        <taxon>Lophotrochozoa</taxon>
        <taxon>Platyhelminthes</taxon>
        <taxon>Trematoda</taxon>
        <taxon>Digenea</taxon>
        <taxon>Plagiorchiida</taxon>
        <taxon>Echinostomata</taxon>
        <taxon>Echinostomatoidea</taxon>
        <taxon>Echinostomatidae</taxon>
        <taxon>Echinostoma</taxon>
    </lineage>
</organism>
<reference evidence="3" key="1">
    <citation type="submission" date="2016-06" db="UniProtKB">
        <authorList>
            <consortium name="WormBaseParasite"/>
        </authorList>
    </citation>
    <scope>IDENTIFICATION</scope>
</reference>
<accession>A0A183BF96</accession>